<organism evidence="1">
    <name type="scientific">marine sediment metagenome</name>
    <dbReference type="NCBI Taxonomy" id="412755"/>
    <lineage>
        <taxon>unclassified sequences</taxon>
        <taxon>metagenomes</taxon>
        <taxon>ecological metagenomes</taxon>
    </lineage>
</organism>
<dbReference type="EMBL" id="LAZR01022577">
    <property type="protein sequence ID" value="KKL81387.1"/>
    <property type="molecule type" value="Genomic_DNA"/>
</dbReference>
<sequence length="342" mass="39099">MTIHGPYQRYQESLATEQERLDQTAILWDYNYKLPHSLDSRPFHLGMISMGAVLNVDAWCVDGLPDDQLLELIAHKKVFIINLFNANGLVQRLRQLCPDKVICVSPDFTIEQVDVGHRGLTWDAVLPEIRAADYILGRTTQNAQYYGLVADKPFYYLPIPIGPKSYFDQFQNTTLENYFMIVGHSWEATYRQNLIVAREIQRETGLMCLYVNARDGVEAEINAIGVEVELHGYMDFVMVMYKTSRAQFVLDLYQAHTIGRVELTSYYAGTPCIGSTTTGATHPLKFAPLDLSGPIKCGIELYRIPSYRDNMVREGQLTLGLEHNFDRVRSHVEHLLRDIWPS</sequence>
<protein>
    <recommendedName>
        <fullName evidence="2">DUF3880 domain-containing protein</fullName>
    </recommendedName>
</protein>
<accession>A0A0F9I1Z3</accession>
<comment type="caution">
    <text evidence="1">The sequence shown here is derived from an EMBL/GenBank/DDBJ whole genome shotgun (WGS) entry which is preliminary data.</text>
</comment>
<proteinExistence type="predicted"/>
<evidence type="ECO:0008006" key="2">
    <source>
        <dbReference type="Google" id="ProtNLM"/>
    </source>
</evidence>
<dbReference type="AlphaFoldDB" id="A0A0F9I1Z3"/>
<evidence type="ECO:0000313" key="1">
    <source>
        <dbReference type="EMBL" id="KKL81387.1"/>
    </source>
</evidence>
<reference evidence="1" key="1">
    <citation type="journal article" date="2015" name="Nature">
        <title>Complex archaea that bridge the gap between prokaryotes and eukaryotes.</title>
        <authorList>
            <person name="Spang A."/>
            <person name="Saw J.H."/>
            <person name="Jorgensen S.L."/>
            <person name="Zaremba-Niedzwiedzka K."/>
            <person name="Martijn J."/>
            <person name="Lind A.E."/>
            <person name="van Eijk R."/>
            <person name="Schleper C."/>
            <person name="Guy L."/>
            <person name="Ettema T.J."/>
        </authorList>
    </citation>
    <scope>NUCLEOTIDE SEQUENCE</scope>
</reference>
<name>A0A0F9I1Z3_9ZZZZ</name>
<gene>
    <name evidence="1" type="ORF">LCGC14_1995260</name>
</gene>